<keyword evidence="6" id="KW-0131">Cell cycle</keyword>
<reference evidence="9 10" key="1">
    <citation type="journal article" date="2014" name="Genome Announc.">
        <title>Draft genome sequence of the pathogenic fungus Scedosporium apiospermum.</title>
        <authorList>
            <person name="Vandeputte P."/>
            <person name="Ghamrawi S."/>
            <person name="Rechenmann M."/>
            <person name="Iltis A."/>
            <person name="Giraud S."/>
            <person name="Fleury M."/>
            <person name="Thornton C."/>
            <person name="Delhaes L."/>
            <person name="Meyer W."/>
            <person name="Papon N."/>
            <person name="Bouchara J.P."/>
        </authorList>
    </citation>
    <scope>NUCLEOTIDE SEQUENCE [LARGE SCALE GENOMIC DNA]</scope>
    <source>
        <strain evidence="9 10">IHEM 14462</strain>
    </source>
</reference>
<feature type="compositionally biased region" description="Polar residues" evidence="7">
    <location>
        <begin position="1678"/>
        <end position="1694"/>
    </location>
</feature>
<feature type="region of interest" description="Disordered" evidence="7">
    <location>
        <begin position="1092"/>
        <end position="1296"/>
    </location>
</feature>
<feature type="domain" description="Telomere-associated protein Rif1 N-terminal" evidence="8">
    <location>
        <begin position="150"/>
        <end position="516"/>
    </location>
</feature>
<evidence type="ECO:0000256" key="2">
    <source>
        <dbReference type="ARBA" id="ARBA00004574"/>
    </source>
</evidence>
<feature type="compositionally biased region" description="Polar residues" evidence="7">
    <location>
        <begin position="57"/>
        <end position="67"/>
    </location>
</feature>
<dbReference type="RefSeq" id="XP_016642219.1">
    <property type="nucleotide sequence ID" value="XM_016787904.1"/>
</dbReference>
<comment type="caution">
    <text evidence="9">The sequence shown here is derived from an EMBL/GenBank/DDBJ whole genome shotgun (WGS) entry which is preliminary data.</text>
</comment>
<evidence type="ECO:0000256" key="7">
    <source>
        <dbReference type="SAM" id="MobiDB-lite"/>
    </source>
</evidence>
<feature type="region of interest" description="Disordered" evidence="7">
    <location>
        <begin position="1"/>
        <end position="74"/>
    </location>
</feature>
<dbReference type="OrthoDB" id="5399929at2759"/>
<feature type="compositionally biased region" description="Basic residues" evidence="7">
    <location>
        <begin position="1157"/>
        <end position="1168"/>
    </location>
</feature>
<dbReference type="VEuPathDB" id="FungiDB:SAPIO_CDS5608"/>
<keyword evidence="4" id="KW-0779">Telomere</keyword>
<feature type="compositionally biased region" description="Basic and acidic residues" evidence="7">
    <location>
        <begin position="1195"/>
        <end position="1207"/>
    </location>
</feature>
<keyword evidence="5" id="KW-0539">Nucleus</keyword>
<evidence type="ECO:0000259" key="8">
    <source>
        <dbReference type="Pfam" id="PF12231"/>
    </source>
</evidence>
<accession>A0A084G508</accession>
<evidence type="ECO:0000256" key="6">
    <source>
        <dbReference type="ARBA" id="ARBA00023306"/>
    </source>
</evidence>
<feature type="region of interest" description="Disordered" evidence="7">
    <location>
        <begin position="86"/>
        <end position="111"/>
    </location>
</feature>
<feature type="compositionally biased region" description="Acidic residues" evidence="7">
    <location>
        <begin position="1658"/>
        <end position="1670"/>
    </location>
</feature>
<gene>
    <name evidence="9" type="ORF">SAPIO_CDS5608</name>
</gene>
<feature type="compositionally biased region" description="Acidic residues" evidence="7">
    <location>
        <begin position="1524"/>
        <end position="1537"/>
    </location>
</feature>
<feature type="compositionally biased region" description="Basic residues" evidence="7">
    <location>
        <begin position="1559"/>
        <end position="1572"/>
    </location>
</feature>
<feature type="compositionally biased region" description="Polar residues" evidence="7">
    <location>
        <begin position="1094"/>
        <end position="1109"/>
    </location>
</feature>
<dbReference type="Proteomes" id="UP000028545">
    <property type="component" value="Unassembled WGS sequence"/>
</dbReference>
<evidence type="ECO:0000256" key="4">
    <source>
        <dbReference type="ARBA" id="ARBA00022895"/>
    </source>
</evidence>
<evidence type="ECO:0000313" key="9">
    <source>
        <dbReference type="EMBL" id="KEZ42420.1"/>
    </source>
</evidence>
<dbReference type="InterPro" id="IPR022031">
    <property type="entry name" value="Rif1_N"/>
</dbReference>
<feature type="compositionally biased region" description="Polar residues" evidence="7">
    <location>
        <begin position="1622"/>
        <end position="1640"/>
    </location>
</feature>
<feature type="compositionally biased region" description="Polar residues" evidence="7">
    <location>
        <begin position="1545"/>
        <end position="1555"/>
    </location>
</feature>
<protein>
    <recommendedName>
        <fullName evidence="8">Telomere-associated protein Rif1 N-terminal domain-containing protein</fullName>
    </recommendedName>
</protein>
<organism evidence="9 10">
    <name type="scientific">Pseudallescheria apiosperma</name>
    <name type="common">Scedosporium apiospermum</name>
    <dbReference type="NCBI Taxonomy" id="563466"/>
    <lineage>
        <taxon>Eukaryota</taxon>
        <taxon>Fungi</taxon>
        <taxon>Dikarya</taxon>
        <taxon>Ascomycota</taxon>
        <taxon>Pezizomycotina</taxon>
        <taxon>Sordariomycetes</taxon>
        <taxon>Hypocreomycetidae</taxon>
        <taxon>Microascales</taxon>
        <taxon>Microascaceae</taxon>
        <taxon>Scedosporium</taxon>
    </lineage>
</organism>
<feature type="region of interest" description="Disordered" evidence="7">
    <location>
        <begin position="1365"/>
        <end position="1476"/>
    </location>
</feature>
<keyword evidence="10" id="KW-1185">Reference proteome</keyword>
<feature type="region of interest" description="Disordered" evidence="7">
    <location>
        <begin position="1496"/>
        <end position="1698"/>
    </location>
</feature>
<dbReference type="PANTHER" id="PTHR22928:SF3">
    <property type="entry name" value="TELOMERE-ASSOCIATED PROTEIN RIF1"/>
    <property type="match status" value="1"/>
</dbReference>
<feature type="compositionally biased region" description="Basic and acidic residues" evidence="7">
    <location>
        <begin position="1238"/>
        <end position="1256"/>
    </location>
</feature>
<dbReference type="InterPro" id="IPR016024">
    <property type="entry name" value="ARM-type_fold"/>
</dbReference>
<dbReference type="OMA" id="FMTPPHL"/>
<evidence type="ECO:0000256" key="3">
    <source>
        <dbReference type="ARBA" id="ARBA00022454"/>
    </source>
</evidence>
<dbReference type="Pfam" id="PF12231">
    <property type="entry name" value="Rif1_N"/>
    <property type="match status" value="1"/>
</dbReference>
<dbReference type="GO" id="GO:0140445">
    <property type="term" value="C:chromosome, telomeric repeat region"/>
    <property type="evidence" value="ECO:0007669"/>
    <property type="project" value="TreeGrafter"/>
</dbReference>
<name>A0A084G508_PSEDA</name>
<dbReference type="EMBL" id="JOWA01000099">
    <property type="protein sequence ID" value="KEZ42420.1"/>
    <property type="molecule type" value="Genomic_DNA"/>
</dbReference>
<dbReference type="GO" id="GO:0000723">
    <property type="term" value="P:telomere maintenance"/>
    <property type="evidence" value="ECO:0007669"/>
    <property type="project" value="TreeGrafter"/>
</dbReference>
<evidence type="ECO:0000256" key="1">
    <source>
        <dbReference type="ARBA" id="ARBA00004123"/>
    </source>
</evidence>
<feature type="region of interest" description="Disordered" evidence="7">
    <location>
        <begin position="1330"/>
        <end position="1353"/>
    </location>
</feature>
<keyword evidence="3" id="KW-0158">Chromosome</keyword>
<dbReference type="HOGENOM" id="CLU_000830_2_0_1"/>
<sequence length="1748" mass="195238">MSAILLETLPPRPPTPPRESTYDPMADAPFKQVLARPSFDPRLSLQTPPSGVHSPRSAATDSNPSSRRSGKNVAFASDTLIREAPVYDSENRVSPPSGPLVPSSKASKPQKGILKPFISPNPLDISFNTANGVTSQYSLINMLESSARRLAGDDRIDRMDAYGILSRALRASNNLPDRVALQERMPRFMEYIQRDITVSPPDSSLTNHALTFLLTILHFPGVASSLTNDFGIFMIDHCIRSFGDSAVSKDVTRHLLQVVAQQNFSPRVMTPDRVGRLLAALSNIEQHVTGKSIIHSRIMIYRRLIKQCKPLMLVHTSWLHDLLADTLSNTKDIRGAAIVLGFEAASTIGKDRQVSKKLADLFQAMVDEQKYVDFYLDRLKTMLRSRQDASFVPKIWSVVLLLMRGIQLDKWQYLNHWLRVIQQCFNSGDMQTKQEANYAWNRFVYVLHFEEASYTKLLGSTLCQPVCSQWKRKVSAPKTDEGFQNVIFGSACNLFYYTFKPGVSQGLLDKYWDTTVKPVMQQLCANNQPEERVDQAISILTSLFDNTTRRQWIEDRVLTNPLADASELPPLEPKWLRHNAARVFSVLRPILDRNFADIGRTSTSTYKLWYTLIASVSSAASKEIKVSFDTTEFISYVFTSLLRYWRRGITKENSQGQDISVFGPIFLSSIRQFIGTVVEAFGLLPFTEKQLCSRQDTFTPATTPSHRSTKVAGVSRTPLHHLFTILSTLPNGVPDDAAFADFSTGVFAPFFKAKNARAASDLTQEMLNSVPMDSLCPYGPWIMAANAVKTALASGQSRSAPSFAPTSSLEPLVGKEYRDLCRILERGFKSTPNLPSECWSSFLEAVETHITEETGPAGRALALVEPLAKTILDHVTTTGRSVDPRAVYATTALLHIASQPRDRQTVDSARMRLWGTSTAKSASFDPFDSLYKLSNVVMEELYSSLGDVEMAKLAAPFLTELDGFLRRCNNSLVLKTVCTLQDGLVFWIKDDESRLSSRQSADTASAAKQLWDQICDFISSQETAESLHLETFERLFCAAFQSKHRHVVNSVAMLWNRMFHDTQEIAYPEALQTTLLSVRSMVDLVLPGLDETSGESGAAQQQHAFVQSQDDMEVLNMSPPRSTRSERVHFVSSGSSIAPTPLPFVASDFKKPQNSGRNRKQQKSKTKLRHEDSQIQFEPVPSTTDNEESQNLTEHQLEVRERQREQEVLYNMRSSSPTRNEAMEVDDARDEPSPALPDPKKETPKRDTPARQKSYEDYISSTPTPRRGQMLPLQDVEMSDPPSSPPELSQVRRYPLVPEIQSRSNSVADNVNWEFSSSPVSGSPLPLQRVIVQQEEEPEAEDDGHVPDDSEDIAVVEDSFAMDVVPSSAAHELMVPEAEKEDEEDEAKNLTPSRRRTRQSVRQDSQQLLQKQKQSQVEKKRVPSTPPRETCARGLDATPKSDNDEFVDAPSSPQVVTRAKARQSPKAPEPVSSVETSFAISEAAERSMIRLVEEAEAKQAEMKRRTRSSRRAAVKDCITVKTDDGEDEDEDEDAEEENAGREIPSTPQKQTNSVEAKSKKSTSHRRKRKRGSGSRQHDERSKRRRSAGATDDDDSSAATSSPSLRRHSSQARSSEGEDEDVQSQVLSEHIAASQSQSRQSPELGENGPPSGLGTGVPDPEDVEMAMEDAVNEGGAGADSQTDGSVLTSGSSRTKGPTYKIEKHFKKALEKMRTVALSREEMYRIEDLFLDFKRELYEAEKRGRDVHRK</sequence>
<dbReference type="GeneID" id="27724680"/>
<comment type="subcellular location">
    <subcellularLocation>
        <location evidence="2">Chromosome</location>
        <location evidence="2">Telomere</location>
    </subcellularLocation>
    <subcellularLocation>
        <location evidence="1">Nucleus</location>
    </subcellularLocation>
</comment>
<feature type="compositionally biased region" description="Low complexity" evidence="7">
    <location>
        <begin position="1405"/>
        <end position="1415"/>
    </location>
</feature>
<evidence type="ECO:0000313" key="10">
    <source>
        <dbReference type="Proteomes" id="UP000028545"/>
    </source>
</evidence>
<dbReference type="GO" id="GO:0005634">
    <property type="term" value="C:nucleus"/>
    <property type="evidence" value="ECO:0007669"/>
    <property type="project" value="UniProtKB-SubCell"/>
</dbReference>
<dbReference type="SUPFAM" id="SSF48371">
    <property type="entry name" value="ARM repeat"/>
    <property type="match status" value="1"/>
</dbReference>
<evidence type="ECO:0000256" key="5">
    <source>
        <dbReference type="ARBA" id="ARBA00023242"/>
    </source>
</evidence>
<dbReference type="PANTHER" id="PTHR22928">
    <property type="entry name" value="TELOMERE-ASSOCIATED PROTEIN RIF1"/>
    <property type="match status" value="1"/>
</dbReference>
<dbReference type="KEGG" id="sapo:SAPIO_CDS5608"/>
<proteinExistence type="predicted"/>
<feature type="compositionally biased region" description="Polar residues" evidence="7">
    <location>
        <begin position="1181"/>
        <end position="1194"/>
    </location>
</feature>